<feature type="non-terminal residue" evidence="1">
    <location>
        <position position="1"/>
    </location>
</feature>
<name>A0A392TU50_9FABA</name>
<comment type="caution">
    <text evidence="1">The sequence shown here is derived from an EMBL/GenBank/DDBJ whole genome shotgun (WGS) entry which is preliminary data.</text>
</comment>
<organism evidence="1 2">
    <name type="scientific">Trifolium medium</name>
    <dbReference type="NCBI Taxonomy" id="97028"/>
    <lineage>
        <taxon>Eukaryota</taxon>
        <taxon>Viridiplantae</taxon>
        <taxon>Streptophyta</taxon>
        <taxon>Embryophyta</taxon>
        <taxon>Tracheophyta</taxon>
        <taxon>Spermatophyta</taxon>
        <taxon>Magnoliopsida</taxon>
        <taxon>eudicotyledons</taxon>
        <taxon>Gunneridae</taxon>
        <taxon>Pentapetalae</taxon>
        <taxon>rosids</taxon>
        <taxon>fabids</taxon>
        <taxon>Fabales</taxon>
        <taxon>Fabaceae</taxon>
        <taxon>Papilionoideae</taxon>
        <taxon>50 kb inversion clade</taxon>
        <taxon>NPAAA clade</taxon>
        <taxon>Hologalegina</taxon>
        <taxon>IRL clade</taxon>
        <taxon>Trifolieae</taxon>
        <taxon>Trifolium</taxon>
    </lineage>
</organism>
<sequence>QTEEEFTEILHELALPGKDWRNNSSGDRSRLQATKMELIAKAWANWFVHSFECCSNESKIIMSCCLAVYTIMKGEAISVGGLIAR</sequence>
<reference evidence="1 2" key="1">
    <citation type="journal article" date="2018" name="Front. Plant Sci.">
        <title>Red Clover (Trifolium pratense) and Zigzag Clover (T. medium) - A Picture of Genomic Similarities and Differences.</title>
        <authorList>
            <person name="Dluhosova J."/>
            <person name="Istvanek J."/>
            <person name="Nedelnik J."/>
            <person name="Repkova J."/>
        </authorList>
    </citation>
    <scope>NUCLEOTIDE SEQUENCE [LARGE SCALE GENOMIC DNA]</scope>
    <source>
        <strain evidence="2">cv. 10/8</strain>
        <tissue evidence="1">Leaf</tissue>
    </source>
</reference>
<protein>
    <submittedName>
        <fullName evidence="1">Uncharacterized protein</fullName>
    </submittedName>
</protein>
<evidence type="ECO:0000313" key="2">
    <source>
        <dbReference type="Proteomes" id="UP000265520"/>
    </source>
</evidence>
<feature type="non-terminal residue" evidence="1">
    <location>
        <position position="85"/>
    </location>
</feature>
<dbReference type="Proteomes" id="UP000265520">
    <property type="component" value="Unassembled WGS sequence"/>
</dbReference>
<proteinExistence type="predicted"/>
<evidence type="ECO:0000313" key="1">
    <source>
        <dbReference type="EMBL" id="MCI64721.1"/>
    </source>
</evidence>
<accession>A0A392TU50</accession>
<dbReference type="EMBL" id="LXQA010661886">
    <property type="protein sequence ID" value="MCI64721.1"/>
    <property type="molecule type" value="Genomic_DNA"/>
</dbReference>
<dbReference type="AlphaFoldDB" id="A0A392TU50"/>
<keyword evidence="2" id="KW-1185">Reference proteome</keyword>